<dbReference type="SMART" id="SM00235">
    <property type="entry name" value="ZnMc"/>
    <property type="match status" value="1"/>
</dbReference>
<feature type="binding site" evidence="11">
    <location>
        <position position="240"/>
    </location>
    <ligand>
        <name>Zn(2+)</name>
        <dbReference type="ChEBI" id="CHEBI:29105"/>
        <label>1</label>
    </ligand>
</feature>
<dbReference type="PIRSF" id="PIRSF001191">
    <property type="entry name" value="Peptidase_M10A_matrix"/>
    <property type="match status" value="1"/>
</dbReference>
<keyword evidence="5" id="KW-0378">Hydrolase</keyword>
<dbReference type="PROSITE" id="PS00546">
    <property type="entry name" value="CYSTEINE_SWITCH"/>
    <property type="match status" value="1"/>
</dbReference>
<dbReference type="InterPro" id="IPR021158">
    <property type="entry name" value="Pept_M10A_Zn_BS"/>
</dbReference>
<feature type="binding site" evidence="11">
    <location>
        <position position="223"/>
    </location>
    <ligand>
        <name>Ca(2+)</name>
        <dbReference type="ChEBI" id="CHEBI:29108"/>
        <label>3</label>
    </ligand>
</feature>
<keyword evidence="3 10" id="KW-0479">Metal-binding</keyword>
<dbReference type="OrthoDB" id="534509at2759"/>
<dbReference type="PRINTS" id="PR00138">
    <property type="entry name" value="MATRIXIN"/>
</dbReference>
<dbReference type="KEGG" id="nnu:104595998"/>
<keyword evidence="8" id="KW-0865">Zymogen</keyword>
<dbReference type="GO" id="GO:0031012">
    <property type="term" value="C:extracellular matrix"/>
    <property type="evidence" value="ECO:0007669"/>
    <property type="project" value="InterPro"/>
</dbReference>
<comment type="cofactor">
    <cofactor evidence="11">
        <name>Zn(2+)</name>
        <dbReference type="ChEBI" id="CHEBI:29105"/>
    </cofactor>
    <text evidence="11">Binds 2 Zn(2+) ions per subunit.</text>
</comment>
<evidence type="ECO:0000256" key="6">
    <source>
        <dbReference type="ARBA" id="ARBA00022833"/>
    </source>
</evidence>
<feature type="binding site" evidence="11">
    <location>
        <position position="245"/>
    </location>
    <ligand>
        <name>Ca(2+)</name>
        <dbReference type="ChEBI" id="CHEBI:29108"/>
        <label>3</label>
    </ligand>
</feature>
<dbReference type="Pfam" id="PF00413">
    <property type="entry name" value="Peptidase_M10"/>
    <property type="match status" value="1"/>
</dbReference>
<dbReference type="RefSeq" id="XP_010255269.2">
    <property type="nucleotide sequence ID" value="XM_010256967.2"/>
</dbReference>
<dbReference type="OMA" id="IINGETW"/>
<dbReference type="GeneID" id="104595998"/>
<dbReference type="GO" id="GO:0030574">
    <property type="term" value="P:collagen catabolic process"/>
    <property type="evidence" value="ECO:0000318"/>
    <property type="project" value="GO_Central"/>
</dbReference>
<dbReference type="Proteomes" id="UP000189703">
    <property type="component" value="Unplaced"/>
</dbReference>
<dbReference type="InterPro" id="IPR024079">
    <property type="entry name" value="MetalloPept_cat_dom_sf"/>
</dbReference>
<dbReference type="InterPro" id="IPR033739">
    <property type="entry name" value="M10A_MMP"/>
</dbReference>
<dbReference type="Gene3D" id="3.40.390.10">
    <property type="entry name" value="Collagenase (Catalytic Domain)"/>
    <property type="match status" value="1"/>
</dbReference>
<reference evidence="13" key="1">
    <citation type="submission" date="2025-08" db="UniProtKB">
        <authorList>
            <consortium name="RefSeq"/>
        </authorList>
    </citation>
    <scope>IDENTIFICATION</scope>
</reference>
<dbReference type="InterPro" id="IPR002477">
    <property type="entry name" value="Peptidoglycan-bd-like"/>
</dbReference>
<dbReference type="PANTHER" id="PTHR10201">
    <property type="entry name" value="MATRIX METALLOPROTEINASE"/>
    <property type="match status" value="1"/>
</dbReference>
<feature type="binding site" evidence="11">
    <location>
        <position position="236"/>
    </location>
    <ligand>
        <name>Ca(2+)</name>
        <dbReference type="ChEBI" id="CHEBI:29108"/>
        <label>2</label>
    </ligand>
</feature>
<evidence type="ECO:0000256" key="11">
    <source>
        <dbReference type="PIRSR" id="PIRSR621190-2"/>
    </source>
</evidence>
<organism evidence="12 13">
    <name type="scientific">Nelumbo nucifera</name>
    <name type="common">Sacred lotus</name>
    <dbReference type="NCBI Taxonomy" id="4432"/>
    <lineage>
        <taxon>Eukaryota</taxon>
        <taxon>Viridiplantae</taxon>
        <taxon>Streptophyta</taxon>
        <taxon>Embryophyta</taxon>
        <taxon>Tracheophyta</taxon>
        <taxon>Spermatophyta</taxon>
        <taxon>Magnoliopsida</taxon>
        <taxon>Proteales</taxon>
        <taxon>Nelumbonaceae</taxon>
        <taxon>Nelumbo</taxon>
    </lineage>
</organism>
<keyword evidence="6 10" id="KW-0862">Zinc</keyword>
<dbReference type="AlphaFoldDB" id="A0A1U8A296"/>
<evidence type="ECO:0000256" key="3">
    <source>
        <dbReference type="ARBA" id="ARBA00022723"/>
    </source>
</evidence>
<dbReference type="InterPro" id="IPR036365">
    <property type="entry name" value="PGBD-like_sf"/>
</dbReference>
<feature type="binding site" description="in inhibited form" evidence="11">
    <location>
        <position position="110"/>
    </location>
    <ligand>
        <name>Zn(2+)</name>
        <dbReference type="ChEBI" id="CHEBI:29105"/>
        <label>2</label>
        <note>catalytic</note>
    </ligand>
</feature>
<feature type="binding site" evidence="11">
    <location>
        <position position="282"/>
    </location>
    <ligand>
        <name>Zn(2+)</name>
        <dbReference type="ChEBI" id="CHEBI:29105"/>
        <label>2</label>
        <note>catalytic</note>
    </ligand>
</feature>
<feature type="binding site" evidence="10">
    <location>
        <position position="274"/>
    </location>
    <ligand>
        <name>Zn(2+)</name>
        <dbReference type="ChEBI" id="CHEBI:29105"/>
        <label>2</label>
        <note>catalytic</note>
    </ligand>
</feature>
<evidence type="ECO:0000256" key="8">
    <source>
        <dbReference type="ARBA" id="ARBA00023145"/>
    </source>
</evidence>
<feature type="binding site" evidence="11">
    <location>
        <position position="205"/>
    </location>
    <ligand>
        <name>Ca(2+)</name>
        <dbReference type="ChEBI" id="CHEBI:29108"/>
        <label>2</label>
    </ligand>
</feature>
<feature type="binding site" evidence="11">
    <location>
        <position position="215"/>
    </location>
    <ligand>
        <name>Zn(2+)</name>
        <dbReference type="ChEBI" id="CHEBI:29105"/>
        <label>1</label>
    </ligand>
</feature>
<dbReference type="CDD" id="cd04278">
    <property type="entry name" value="ZnMc_MMP"/>
    <property type="match status" value="1"/>
</dbReference>
<evidence type="ECO:0000256" key="4">
    <source>
        <dbReference type="ARBA" id="ARBA00022729"/>
    </source>
</evidence>
<sequence>MAATQSSLLAFILLLALLLSQSHGHGEADRPEAFQFLRHLEGSRKGDRVKGLNEAKRYLHRFGYLDHHNDDDDFDHHLESAIKTYQLYYNLNETGSLDFETVKQMMLPRCGFPDIINGETWMRSGKEKNRRLGGRKTAVGFSSHYAFFNNSLKWPPSKMHLKYALDTNVPFDDVVMNPLCYVAFDKWAAISDFTFERTYDLSSADILISFFKGDHGDGHLFDGPGGVLAHSFAPTGGRLHYDLEENWVAGIRAGSFDLESVAVHEIGHLLGLWHTPVTEAVMFAYLKDGTQKVNLHQDDIDGLRALYGIH</sequence>
<dbReference type="Pfam" id="PF01471">
    <property type="entry name" value="PG_binding_1"/>
    <property type="match status" value="1"/>
</dbReference>
<keyword evidence="4" id="KW-0732">Signal</keyword>
<dbReference type="GO" id="GO:0008270">
    <property type="term" value="F:zinc ion binding"/>
    <property type="evidence" value="ECO:0007669"/>
    <property type="project" value="InterPro"/>
</dbReference>
<feature type="binding site" evidence="11">
    <location>
        <position position="217"/>
    </location>
    <ligand>
        <name>Zn(2+)</name>
        <dbReference type="ChEBI" id="CHEBI:29105"/>
        <label>1</label>
    </ligand>
</feature>
<keyword evidence="11" id="KW-0106">Calcium</keyword>
<feature type="active site" evidence="9">
    <location>
        <position position="265"/>
    </location>
</feature>
<feature type="binding site" evidence="11">
    <location>
        <position position="222"/>
    </location>
    <ligand>
        <name>Ca(2+)</name>
        <dbReference type="ChEBI" id="CHEBI:29108"/>
        <label>3</label>
    </ligand>
</feature>
<dbReference type="SUPFAM" id="SSF55486">
    <property type="entry name" value="Metalloproteases ('zincins'), catalytic domain"/>
    <property type="match status" value="1"/>
</dbReference>
<gene>
    <name evidence="13" type="primary">LOC104595998</name>
</gene>
<dbReference type="eggNOG" id="KOG1565">
    <property type="taxonomic scope" value="Eukaryota"/>
</dbReference>
<keyword evidence="12" id="KW-1185">Reference proteome</keyword>
<dbReference type="SUPFAM" id="SSF47090">
    <property type="entry name" value="PGBD-like"/>
    <property type="match status" value="1"/>
</dbReference>
<feature type="binding site" evidence="11">
    <location>
        <position position="245"/>
    </location>
    <ligand>
        <name>Ca(2+)</name>
        <dbReference type="ChEBI" id="CHEBI:29108"/>
        <label>1</label>
    </ligand>
</feature>
<dbReference type="GO" id="GO:0004222">
    <property type="term" value="F:metalloendopeptidase activity"/>
    <property type="evidence" value="ECO:0000318"/>
    <property type="project" value="GO_Central"/>
</dbReference>
<evidence type="ECO:0000256" key="7">
    <source>
        <dbReference type="ARBA" id="ARBA00023049"/>
    </source>
</evidence>
<dbReference type="GO" id="GO:0006508">
    <property type="term" value="P:proteolysis"/>
    <property type="evidence" value="ECO:0007669"/>
    <property type="project" value="UniProtKB-KW"/>
</dbReference>
<keyword evidence="7" id="KW-0482">Metalloprotease</keyword>
<evidence type="ECO:0000313" key="13">
    <source>
        <dbReference type="RefSeq" id="XP_010255269.2"/>
    </source>
</evidence>
<evidence type="ECO:0000256" key="2">
    <source>
        <dbReference type="ARBA" id="ARBA00022670"/>
    </source>
</evidence>
<feature type="binding site" evidence="10">
    <location>
        <position position="264"/>
    </location>
    <ligand>
        <name>Zn(2+)</name>
        <dbReference type="ChEBI" id="CHEBI:29105"/>
        <label>2</label>
        <note>catalytic</note>
    </ligand>
</feature>
<dbReference type="GO" id="GO:0030198">
    <property type="term" value="P:extracellular matrix organization"/>
    <property type="evidence" value="ECO:0000318"/>
    <property type="project" value="GO_Central"/>
</dbReference>
<proteinExistence type="inferred from homology"/>
<dbReference type="InterPro" id="IPR001818">
    <property type="entry name" value="Pept_M10_metallopeptidase"/>
</dbReference>
<accession>A0A1U8A296</accession>
<dbReference type="InterPro" id="IPR006026">
    <property type="entry name" value="Peptidase_Metallo"/>
</dbReference>
<comment type="similarity">
    <text evidence="1">Belongs to the peptidase M10A family. Matrix metalloproteinases (MMPs) subfamily.</text>
</comment>
<evidence type="ECO:0000256" key="9">
    <source>
        <dbReference type="PIRSR" id="PIRSR001191-1"/>
    </source>
</evidence>
<evidence type="ECO:0000313" key="12">
    <source>
        <dbReference type="Proteomes" id="UP000189703"/>
    </source>
</evidence>
<protein>
    <submittedName>
        <fullName evidence="13">Metalloendoproteinase 1-like</fullName>
    </submittedName>
</protein>
<evidence type="ECO:0000256" key="1">
    <source>
        <dbReference type="ARBA" id="ARBA00009614"/>
    </source>
</evidence>
<name>A0A1U8A296_NELNU</name>
<dbReference type="InterPro" id="IPR021190">
    <property type="entry name" value="Pept_M10A"/>
</dbReference>
<dbReference type="STRING" id="4432.A0A1U8A296"/>
<feature type="binding site" evidence="10">
    <location>
        <position position="268"/>
    </location>
    <ligand>
        <name>Zn(2+)</name>
        <dbReference type="ChEBI" id="CHEBI:29105"/>
        <label>2</label>
        <note>catalytic</note>
    </ligand>
</feature>
<dbReference type="PANTHER" id="PTHR10201:SF213">
    <property type="entry name" value="METALLOENDOPROTEINASE 2-MMP-LIKE"/>
    <property type="match status" value="1"/>
</dbReference>
<keyword evidence="2" id="KW-0645">Protease</keyword>
<feature type="binding site" evidence="11">
    <location>
        <position position="242"/>
    </location>
    <ligand>
        <name>Ca(2+)</name>
        <dbReference type="ChEBI" id="CHEBI:29108"/>
        <label>3</label>
    </ligand>
</feature>
<evidence type="ECO:0000256" key="5">
    <source>
        <dbReference type="ARBA" id="ARBA00022801"/>
    </source>
</evidence>
<feature type="binding site" evidence="11">
    <location>
        <position position="230"/>
    </location>
    <ligand>
        <name>Zn(2+)</name>
        <dbReference type="ChEBI" id="CHEBI:29105"/>
        <label>1</label>
    </ligand>
</feature>
<comment type="cofactor">
    <cofactor evidence="11">
        <name>Ca(2+)</name>
        <dbReference type="ChEBI" id="CHEBI:29108"/>
    </cofactor>
    <text evidence="11">Can bind about 5 Ca(2+) ions per subunit.</text>
</comment>
<evidence type="ECO:0000256" key="10">
    <source>
        <dbReference type="PIRSR" id="PIRSR001191-2"/>
    </source>
</evidence>